<evidence type="ECO:0000259" key="2">
    <source>
        <dbReference type="PROSITE" id="PS52015"/>
    </source>
</evidence>
<dbReference type="SUPFAM" id="SSF74653">
    <property type="entry name" value="TolA/TonB C-terminal domain"/>
    <property type="match status" value="1"/>
</dbReference>
<dbReference type="EMBL" id="JADQDQ010000001">
    <property type="protein sequence ID" value="MBF9235882.1"/>
    <property type="molecule type" value="Genomic_DNA"/>
</dbReference>
<dbReference type="Proteomes" id="UP000597617">
    <property type="component" value="Unassembled WGS sequence"/>
</dbReference>
<evidence type="ECO:0000313" key="3">
    <source>
        <dbReference type="EMBL" id="MBF9235882.1"/>
    </source>
</evidence>
<dbReference type="Pfam" id="PF03544">
    <property type="entry name" value="TonB_C"/>
    <property type="match status" value="1"/>
</dbReference>
<dbReference type="RefSeq" id="WP_196280278.1">
    <property type="nucleotide sequence ID" value="NZ_JADQDQ010000001.1"/>
</dbReference>
<evidence type="ECO:0000256" key="1">
    <source>
        <dbReference type="SAM" id="MobiDB-lite"/>
    </source>
</evidence>
<dbReference type="Gene3D" id="3.30.1150.10">
    <property type="match status" value="1"/>
</dbReference>
<proteinExistence type="predicted"/>
<sequence>MSPADSPFAPLPASGPHPATDELRAYATGTLAHAEQHRIEAHTLDCERCADLVEGFSMSDAPTTDQAVATLRARLQARTGTPQPVPLATRWAWPRLAAAAALLGGIAGGIWSLEQRDPDPVAKARLEAPQPIAAAPPQTSAEPALEQASAPDAADAGASKTAASADYAAVTTAPPPSAARSATQRRAGRAAKRIRMADKEVKADYAMVPESSEAKQSVLQQANEDNAPASMAAAPAVPNLDEVQAQESAADTLATLRSEAVASQSAKAKAVETAPMAANSAAARVANTPMPAAPSIKPAPVGGSVALREYLRSEAAAFEPETPAIRLTGTVRLKFVVGADGKLSDLKVTRGLRADYDAEALRIVCDGPAWQPGISGGRRAPLPMELTVPF</sequence>
<feature type="region of interest" description="Disordered" evidence="1">
    <location>
        <begin position="1"/>
        <end position="21"/>
    </location>
</feature>
<dbReference type="PROSITE" id="PS52015">
    <property type="entry name" value="TONB_CTD"/>
    <property type="match status" value="1"/>
</dbReference>
<organism evidence="3 4">
    <name type="scientific">Hymenobacter jeongseonensis</name>
    <dbReference type="NCBI Taxonomy" id="2791027"/>
    <lineage>
        <taxon>Bacteria</taxon>
        <taxon>Pseudomonadati</taxon>
        <taxon>Bacteroidota</taxon>
        <taxon>Cytophagia</taxon>
        <taxon>Cytophagales</taxon>
        <taxon>Hymenobacteraceae</taxon>
        <taxon>Hymenobacter</taxon>
    </lineage>
</organism>
<protein>
    <submittedName>
        <fullName evidence="3">Energy transducer TonB</fullName>
    </submittedName>
</protein>
<accession>A0ABS0IC06</accession>
<feature type="region of interest" description="Disordered" evidence="1">
    <location>
        <begin position="133"/>
        <end position="195"/>
    </location>
</feature>
<reference evidence="3 4" key="1">
    <citation type="submission" date="2020-11" db="EMBL/GenBank/DDBJ databases">
        <authorList>
            <person name="Kim M.K."/>
        </authorList>
    </citation>
    <scope>NUCLEOTIDE SEQUENCE [LARGE SCALE GENOMIC DNA]</scope>
    <source>
        <strain evidence="3 4">BT683</strain>
    </source>
</reference>
<name>A0ABS0IC06_9BACT</name>
<comment type="caution">
    <text evidence="3">The sequence shown here is derived from an EMBL/GenBank/DDBJ whole genome shotgun (WGS) entry which is preliminary data.</text>
</comment>
<gene>
    <name evidence="3" type="ORF">I2I05_00590</name>
</gene>
<feature type="domain" description="TonB C-terminal" evidence="2">
    <location>
        <begin position="303"/>
        <end position="390"/>
    </location>
</feature>
<evidence type="ECO:0000313" key="4">
    <source>
        <dbReference type="Proteomes" id="UP000597617"/>
    </source>
</evidence>
<keyword evidence="4" id="KW-1185">Reference proteome</keyword>
<feature type="compositionally biased region" description="Low complexity" evidence="1">
    <location>
        <begin position="133"/>
        <end position="185"/>
    </location>
</feature>
<dbReference type="InterPro" id="IPR037682">
    <property type="entry name" value="TonB_C"/>
</dbReference>